<dbReference type="RefSeq" id="WP_114280588.1">
    <property type="nucleotide sequence ID" value="NZ_QPJY01000009.1"/>
</dbReference>
<sequence>MKRTVITACMALAAGAALADGSPHWGYTGDGGPAHWGELAPEYAVCGSGKNQSPVDLAGRTEAELEPIAFHYRAGAGTILNNGHAIQLDQAAGSAIAVNGHEYALKQFHFHAPGENRIDGRTYPMEAHLVHADRDGNLAVIAVMFEEGAPNSALEQAWAELPGRAGESRTLPAAVDVRALLPASRDYYRYSGSLTTPPCTEGVLWLVMKQPVTVSRAQVEAFAHVMHHPNNRPLQALNARAVLQ</sequence>
<keyword evidence="3" id="KW-0479">Metal-binding</keyword>
<dbReference type="SUPFAM" id="SSF51069">
    <property type="entry name" value="Carbonic anhydrase"/>
    <property type="match status" value="1"/>
</dbReference>
<dbReference type="InterPro" id="IPR001148">
    <property type="entry name" value="CA_dom"/>
</dbReference>
<keyword evidence="7" id="KW-0732">Signal</keyword>
<comment type="catalytic activity">
    <reaction evidence="6">
        <text>hydrogencarbonate + H(+) = CO2 + H2O</text>
        <dbReference type="Rhea" id="RHEA:10748"/>
        <dbReference type="ChEBI" id="CHEBI:15377"/>
        <dbReference type="ChEBI" id="CHEBI:15378"/>
        <dbReference type="ChEBI" id="CHEBI:16526"/>
        <dbReference type="ChEBI" id="CHEBI:17544"/>
        <dbReference type="EC" id="4.2.1.1"/>
    </reaction>
</comment>
<dbReference type="PANTHER" id="PTHR18952">
    <property type="entry name" value="CARBONIC ANHYDRASE"/>
    <property type="match status" value="1"/>
</dbReference>
<evidence type="ECO:0000256" key="2">
    <source>
        <dbReference type="ARBA" id="ARBA00012925"/>
    </source>
</evidence>
<dbReference type="Gene3D" id="3.10.200.10">
    <property type="entry name" value="Alpha carbonic anhydrase"/>
    <property type="match status" value="1"/>
</dbReference>
<comment type="caution">
    <text evidence="9">The sequence shown here is derived from an EMBL/GenBank/DDBJ whole genome shotgun (WGS) entry which is preliminary data.</text>
</comment>
<feature type="domain" description="Alpha-carbonic anhydrase" evidence="8">
    <location>
        <begin position="23"/>
        <end position="244"/>
    </location>
</feature>
<dbReference type="GO" id="GO:0004089">
    <property type="term" value="F:carbonate dehydratase activity"/>
    <property type="evidence" value="ECO:0007669"/>
    <property type="project" value="UniProtKB-EC"/>
</dbReference>
<evidence type="ECO:0000259" key="8">
    <source>
        <dbReference type="PROSITE" id="PS51144"/>
    </source>
</evidence>
<keyword evidence="4" id="KW-0862">Zinc</keyword>
<evidence type="ECO:0000256" key="1">
    <source>
        <dbReference type="ARBA" id="ARBA00010718"/>
    </source>
</evidence>
<dbReference type="EMBL" id="QPJY01000009">
    <property type="protein sequence ID" value="RCX26506.1"/>
    <property type="molecule type" value="Genomic_DNA"/>
</dbReference>
<dbReference type="Pfam" id="PF00194">
    <property type="entry name" value="Carb_anhydrase"/>
    <property type="match status" value="1"/>
</dbReference>
<dbReference type="InterPro" id="IPR041891">
    <property type="entry name" value="Alpha_CA_prokaryot-like"/>
</dbReference>
<gene>
    <name evidence="9" type="ORF">DFQ59_10935</name>
</gene>
<evidence type="ECO:0000313" key="9">
    <source>
        <dbReference type="EMBL" id="RCX26506.1"/>
    </source>
</evidence>
<dbReference type="GO" id="GO:0008270">
    <property type="term" value="F:zinc ion binding"/>
    <property type="evidence" value="ECO:0007669"/>
    <property type="project" value="InterPro"/>
</dbReference>
<feature type="chain" id="PRO_5016917607" description="carbonic anhydrase" evidence="7">
    <location>
        <begin position="20"/>
        <end position="244"/>
    </location>
</feature>
<name>A0A369C117_9GAMM</name>
<dbReference type="InterPro" id="IPR036398">
    <property type="entry name" value="CA_dom_sf"/>
</dbReference>
<keyword evidence="10" id="KW-1185">Reference proteome</keyword>
<dbReference type="PROSITE" id="PS51144">
    <property type="entry name" value="ALPHA_CA_2"/>
    <property type="match status" value="1"/>
</dbReference>
<dbReference type="Proteomes" id="UP000252707">
    <property type="component" value="Unassembled WGS sequence"/>
</dbReference>
<feature type="signal peptide" evidence="7">
    <location>
        <begin position="1"/>
        <end position="19"/>
    </location>
</feature>
<evidence type="ECO:0000313" key="10">
    <source>
        <dbReference type="Proteomes" id="UP000252707"/>
    </source>
</evidence>
<evidence type="ECO:0000256" key="7">
    <source>
        <dbReference type="SAM" id="SignalP"/>
    </source>
</evidence>
<evidence type="ECO:0000256" key="5">
    <source>
        <dbReference type="ARBA" id="ARBA00023239"/>
    </source>
</evidence>
<dbReference type="OrthoDB" id="5327615at2"/>
<dbReference type="InterPro" id="IPR023561">
    <property type="entry name" value="Carbonic_anhydrase_a-class"/>
</dbReference>
<proteinExistence type="inferred from homology"/>
<evidence type="ECO:0000256" key="3">
    <source>
        <dbReference type="ARBA" id="ARBA00022723"/>
    </source>
</evidence>
<evidence type="ECO:0000256" key="4">
    <source>
        <dbReference type="ARBA" id="ARBA00022833"/>
    </source>
</evidence>
<comment type="similarity">
    <text evidence="1">Belongs to the alpha-carbonic anhydrase family.</text>
</comment>
<evidence type="ECO:0000256" key="6">
    <source>
        <dbReference type="ARBA" id="ARBA00048348"/>
    </source>
</evidence>
<keyword evidence="5" id="KW-0456">Lyase</keyword>
<dbReference type="PANTHER" id="PTHR18952:SF265">
    <property type="entry name" value="CARBONIC ANHYDRASE"/>
    <property type="match status" value="1"/>
</dbReference>
<organism evidence="9 10">
    <name type="scientific">Thioalbus denitrificans</name>
    <dbReference type="NCBI Taxonomy" id="547122"/>
    <lineage>
        <taxon>Bacteria</taxon>
        <taxon>Pseudomonadati</taxon>
        <taxon>Pseudomonadota</taxon>
        <taxon>Gammaproteobacteria</taxon>
        <taxon>Chromatiales</taxon>
        <taxon>Ectothiorhodospiraceae</taxon>
        <taxon>Thioalbus</taxon>
    </lineage>
</organism>
<accession>A0A369C117</accession>
<protein>
    <recommendedName>
        <fullName evidence="2">carbonic anhydrase</fullName>
        <ecNumber evidence="2">4.2.1.1</ecNumber>
    </recommendedName>
</protein>
<dbReference type="CDD" id="cd03124">
    <property type="entry name" value="alpha_CA_prokaryotic_like"/>
    <property type="match status" value="1"/>
</dbReference>
<dbReference type="SMART" id="SM01057">
    <property type="entry name" value="Carb_anhydrase"/>
    <property type="match status" value="1"/>
</dbReference>
<reference evidence="9 10" key="1">
    <citation type="submission" date="2018-07" db="EMBL/GenBank/DDBJ databases">
        <title>Genomic Encyclopedia of Type Strains, Phase IV (KMG-IV): sequencing the most valuable type-strain genomes for metagenomic binning, comparative biology and taxonomic classification.</title>
        <authorList>
            <person name="Goeker M."/>
        </authorList>
    </citation>
    <scope>NUCLEOTIDE SEQUENCE [LARGE SCALE GENOMIC DNA]</scope>
    <source>
        <strain evidence="9 10">DSM 26407</strain>
    </source>
</reference>
<dbReference type="AlphaFoldDB" id="A0A369C117"/>
<dbReference type="EC" id="4.2.1.1" evidence="2"/>